<evidence type="ECO:0000313" key="7">
    <source>
        <dbReference type="Proteomes" id="UP000236569"/>
    </source>
</evidence>
<dbReference type="Proteomes" id="UP000236569">
    <property type="component" value="Unassembled WGS sequence"/>
</dbReference>
<evidence type="ECO:0000313" key="6">
    <source>
        <dbReference type="EMBL" id="GBF07306.1"/>
    </source>
</evidence>
<dbReference type="PROSITE" id="PS50977">
    <property type="entry name" value="HTH_TETR_2"/>
    <property type="match status" value="1"/>
</dbReference>
<keyword evidence="2 4" id="KW-0238">DNA-binding</keyword>
<evidence type="ECO:0000256" key="1">
    <source>
        <dbReference type="ARBA" id="ARBA00023015"/>
    </source>
</evidence>
<evidence type="ECO:0000256" key="3">
    <source>
        <dbReference type="ARBA" id="ARBA00023163"/>
    </source>
</evidence>
<name>A0A2I9D8X4_9DEIO</name>
<dbReference type="PROSITE" id="PS01081">
    <property type="entry name" value="HTH_TETR_1"/>
    <property type="match status" value="1"/>
</dbReference>
<dbReference type="InterPro" id="IPR023772">
    <property type="entry name" value="DNA-bd_HTH_TetR-type_CS"/>
</dbReference>
<sequence length="199" mass="21678">MKRNERRSLILQSATDLFAASGYYGVSLDQIAARAGVSKPVLYDHFSSKENLFAEVMTVIRAELLEVGQQALVAEGDVEERLRAALRAFFTYVGSHPQAMRVLLVTPRGEPALEVLAASIQEEVTTALLALLLPLLPQAPGAAEMRRLRLQMEFVKQGIHGLAEWWPSQPGMSGEELTEAVLRVIWPGLIGALKSSGAA</sequence>
<proteinExistence type="predicted"/>
<comment type="caution">
    <text evidence="6">The sequence shown here is derived from an EMBL/GenBank/DDBJ whole genome shotgun (WGS) entry which is preliminary data.</text>
</comment>
<dbReference type="InterPro" id="IPR009057">
    <property type="entry name" value="Homeodomain-like_sf"/>
</dbReference>
<dbReference type="PANTHER" id="PTHR30055:SF226">
    <property type="entry name" value="HTH-TYPE TRANSCRIPTIONAL REGULATOR PKSA"/>
    <property type="match status" value="1"/>
</dbReference>
<feature type="DNA-binding region" description="H-T-H motif" evidence="4">
    <location>
        <begin position="27"/>
        <end position="46"/>
    </location>
</feature>
<dbReference type="Pfam" id="PF00440">
    <property type="entry name" value="TetR_N"/>
    <property type="match status" value="1"/>
</dbReference>
<feature type="domain" description="HTH tetR-type" evidence="5">
    <location>
        <begin position="4"/>
        <end position="64"/>
    </location>
</feature>
<dbReference type="SUPFAM" id="SSF48498">
    <property type="entry name" value="Tetracyclin repressor-like, C-terminal domain"/>
    <property type="match status" value="1"/>
</dbReference>
<dbReference type="InterPro" id="IPR036271">
    <property type="entry name" value="Tet_transcr_reg_TetR-rel_C_sf"/>
</dbReference>
<protein>
    <submittedName>
        <fullName evidence="6">Transcriptional regulator, TetR family</fullName>
    </submittedName>
</protein>
<dbReference type="PRINTS" id="PR00455">
    <property type="entry name" value="HTHTETR"/>
</dbReference>
<accession>A0A2I9D8X4</accession>
<dbReference type="AlphaFoldDB" id="A0A2I9D8X4"/>
<evidence type="ECO:0000256" key="2">
    <source>
        <dbReference type="ARBA" id="ARBA00023125"/>
    </source>
</evidence>
<evidence type="ECO:0000256" key="4">
    <source>
        <dbReference type="PROSITE-ProRule" id="PRU00335"/>
    </source>
</evidence>
<dbReference type="FunFam" id="1.10.10.60:FF:000141">
    <property type="entry name" value="TetR family transcriptional regulator"/>
    <property type="match status" value="1"/>
</dbReference>
<dbReference type="InterPro" id="IPR001647">
    <property type="entry name" value="HTH_TetR"/>
</dbReference>
<dbReference type="EMBL" id="BFAG01000013">
    <property type="protein sequence ID" value="GBF07306.1"/>
    <property type="molecule type" value="Genomic_DNA"/>
</dbReference>
<organism evidence="6 7">
    <name type="scientific">Deinococcus aerius</name>
    <dbReference type="NCBI Taxonomy" id="200253"/>
    <lineage>
        <taxon>Bacteria</taxon>
        <taxon>Thermotogati</taxon>
        <taxon>Deinococcota</taxon>
        <taxon>Deinococci</taxon>
        <taxon>Deinococcales</taxon>
        <taxon>Deinococcaceae</taxon>
        <taxon>Deinococcus</taxon>
    </lineage>
</organism>
<reference evidence="7" key="1">
    <citation type="submission" date="2018-01" db="EMBL/GenBank/DDBJ databases">
        <title>Draft Genome Sequence of the Radioresistant Bacterium Deinococcus aerius TR0125, Isolated from the Higher Atmosphere above Japan.</title>
        <authorList>
            <person name="Satoh K."/>
            <person name="Arai H."/>
            <person name="Sanzen T."/>
            <person name="Kawaguchi Y."/>
            <person name="Hayashi H."/>
            <person name="Yokobori S."/>
            <person name="Yamagishi A."/>
            <person name="Oono Y."/>
            <person name="Narumi I."/>
        </authorList>
    </citation>
    <scope>NUCLEOTIDE SEQUENCE [LARGE SCALE GENOMIC DNA]</scope>
    <source>
        <strain evidence="7">TR0125</strain>
    </source>
</reference>
<dbReference type="PANTHER" id="PTHR30055">
    <property type="entry name" value="HTH-TYPE TRANSCRIPTIONAL REGULATOR RUTR"/>
    <property type="match status" value="1"/>
</dbReference>
<dbReference type="GO" id="GO:0000976">
    <property type="term" value="F:transcription cis-regulatory region binding"/>
    <property type="evidence" value="ECO:0007669"/>
    <property type="project" value="TreeGrafter"/>
</dbReference>
<dbReference type="SUPFAM" id="SSF46689">
    <property type="entry name" value="Homeodomain-like"/>
    <property type="match status" value="1"/>
</dbReference>
<dbReference type="InterPro" id="IPR050109">
    <property type="entry name" value="HTH-type_TetR-like_transc_reg"/>
</dbReference>
<keyword evidence="3" id="KW-0804">Transcription</keyword>
<dbReference type="Gene3D" id="1.10.357.10">
    <property type="entry name" value="Tetracycline Repressor, domain 2"/>
    <property type="match status" value="1"/>
</dbReference>
<keyword evidence="7" id="KW-1185">Reference proteome</keyword>
<gene>
    <name evidence="6" type="ORF">DAERI_130136</name>
</gene>
<dbReference type="GO" id="GO:0003700">
    <property type="term" value="F:DNA-binding transcription factor activity"/>
    <property type="evidence" value="ECO:0007669"/>
    <property type="project" value="TreeGrafter"/>
</dbReference>
<keyword evidence="1" id="KW-0805">Transcription regulation</keyword>
<evidence type="ECO:0000259" key="5">
    <source>
        <dbReference type="PROSITE" id="PS50977"/>
    </source>
</evidence>